<evidence type="ECO:0000313" key="3">
    <source>
        <dbReference type="Proteomes" id="UP000054399"/>
    </source>
</evidence>
<sequence>MSSARKRKSSSTTLSGPRHSIKNTASTEAPSDLAMSGSPIHIGMDDGDRGQEGTDDDVEGDQSSSAAAKRKMPAGAVARWRGRGGRGGGGGRGGRVSGGRQTREDTDDDEQPATKKKAKKAAGDVKTKNHLHNPHDPPSQVLALENFLARNSLVGGAEPAILASFVAMKHIGQADRRLRHDAQALLCKTASARSKNAAAVSQANEYRHQWGKSMSAGDAEILNWTRRQLQIANQDLDIVRAFAKKAAGVDVATSDVEAGPSTRALESDEED</sequence>
<feature type="compositionally biased region" description="Gly residues" evidence="1">
    <location>
        <begin position="85"/>
        <end position="97"/>
    </location>
</feature>
<gene>
    <name evidence="2" type="ORF">I308_106364</name>
</gene>
<reference evidence="2" key="2">
    <citation type="submission" date="2024-01" db="EMBL/GenBank/DDBJ databases">
        <title>Comparative genomics of Cryptococcus and Kwoniella reveals pathogenesis evolution and contrasting modes of karyotype evolution via chromosome fusion or intercentromeric recombination.</title>
        <authorList>
            <person name="Coelho M.A."/>
            <person name="David-Palma M."/>
            <person name="Shea T."/>
            <person name="Bowers K."/>
            <person name="Mcginley-Smith S."/>
            <person name="Mohammad A.W."/>
            <person name="Gnirke A."/>
            <person name="Yurkov A.M."/>
            <person name="Nowrousian M."/>
            <person name="Sun S."/>
            <person name="Cuomo C.A."/>
            <person name="Heitman J."/>
        </authorList>
    </citation>
    <scope>NUCLEOTIDE SEQUENCE</scope>
    <source>
        <strain evidence="2">IND107</strain>
    </source>
</reference>
<dbReference type="EMBL" id="ATAM02000013">
    <property type="protein sequence ID" value="KAL0240568.1"/>
    <property type="molecule type" value="Genomic_DNA"/>
</dbReference>
<organism evidence="2 3">
    <name type="scientific">Cryptococcus tetragattii IND107</name>
    <dbReference type="NCBI Taxonomy" id="1296105"/>
    <lineage>
        <taxon>Eukaryota</taxon>
        <taxon>Fungi</taxon>
        <taxon>Dikarya</taxon>
        <taxon>Basidiomycota</taxon>
        <taxon>Agaricomycotina</taxon>
        <taxon>Tremellomycetes</taxon>
        <taxon>Tremellales</taxon>
        <taxon>Cryptococcaceae</taxon>
        <taxon>Cryptococcus</taxon>
        <taxon>Cryptococcus gattii species complex</taxon>
    </lineage>
</organism>
<accession>A0ABR3BIQ1</accession>
<reference evidence="2" key="1">
    <citation type="submission" date="2015-01" db="EMBL/GenBank/DDBJ databases">
        <authorList>
            <consortium name="The Broad Institute Genomics Platform"/>
            <person name="Cuomo C."/>
            <person name="Litvintseva A."/>
            <person name="Chen Y."/>
            <person name="Heitman J."/>
            <person name="Sun S."/>
            <person name="Springer D."/>
            <person name="Dromer F."/>
            <person name="Young S."/>
            <person name="Zeng Q."/>
            <person name="Gargeya S."/>
            <person name="Abouelleil A."/>
            <person name="Alvarado L."/>
            <person name="Chapman S.B."/>
            <person name="Gainer-Dewar J."/>
            <person name="Goldberg J."/>
            <person name="Griggs A."/>
            <person name="Gujja S."/>
            <person name="Hansen M."/>
            <person name="Howarth C."/>
            <person name="Imamovic A."/>
            <person name="Larimer J."/>
            <person name="Murphy C."/>
            <person name="Naylor J."/>
            <person name="Pearson M."/>
            <person name="Priest M."/>
            <person name="Roberts A."/>
            <person name="Saif S."/>
            <person name="Shea T."/>
            <person name="Sykes S."/>
            <person name="Wortman J."/>
            <person name="Nusbaum C."/>
            <person name="Birren B."/>
        </authorList>
    </citation>
    <scope>NUCLEOTIDE SEQUENCE</scope>
    <source>
        <strain evidence="2">IND107</strain>
    </source>
</reference>
<proteinExistence type="predicted"/>
<keyword evidence="3" id="KW-1185">Reference proteome</keyword>
<feature type="compositionally biased region" description="Basic and acidic residues" evidence="1">
    <location>
        <begin position="43"/>
        <end position="52"/>
    </location>
</feature>
<evidence type="ECO:0000256" key="1">
    <source>
        <dbReference type="SAM" id="MobiDB-lite"/>
    </source>
</evidence>
<dbReference type="GeneID" id="91993219"/>
<feature type="region of interest" description="Disordered" evidence="1">
    <location>
        <begin position="1"/>
        <end position="138"/>
    </location>
</feature>
<evidence type="ECO:0000313" key="2">
    <source>
        <dbReference type="EMBL" id="KAL0240568.1"/>
    </source>
</evidence>
<name>A0ABR3BIQ1_9TREE</name>
<protein>
    <submittedName>
        <fullName evidence="2">Uncharacterized protein</fullName>
    </submittedName>
</protein>
<comment type="caution">
    <text evidence="2">The sequence shown here is derived from an EMBL/GenBank/DDBJ whole genome shotgun (WGS) entry which is preliminary data.</text>
</comment>
<dbReference type="Proteomes" id="UP000054399">
    <property type="component" value="Unassembled WGS sequence"/>
</dbReference>
<dbReference type="RefSeq" id="XP_066611067.1">
    <property type="nucleotide sequence ID" value="XM_066760795.1"/>
</dbReference>